<feature type="region of interest" description="Disordered" evidence="2">
    <location>
        <begin position="432"/>
        <end position="454"/>
    </location>
</feature>
<dbReference type="Pfam" id="PF13517">
    <property type="entry name" value="FG-GAP_3"/>
    <property type="match status" value="2"/>
</dbReference>
<comment type="caution">
    <text evidence="4">The sequence shown here is derived from an EMBL/GenBank/DDBJ whole genome shotgun (WGS) entry which is preliminary data.</text>
</comment>
<protein>
    <submittedName>
        <fullName evidence="4">ASPIC and UnbV</fullName>
    </submittedName>
</protein>
<evidence type="ECO:0000256" key="2">
    <source>
        <dbReference type="SAM" id="MobiDB-lite"/>
    </source>
</evidence>
<dbReference type="OrthoDB" id="219616at2"/>
<keyword evidence="1" id="KW-0732">Signal</keyword>
<dbReference type="Proteomes" id="UP000320176">
    <property type="component" value="Unassembled WGS sequence"/>
</dbReference>
<dbReference type="InterPro" id="IPR011990">
    <property type="entry name" value="TPR-like_helical_dom_sf"/>
</dbReference>
<organism evidence="4 5">
    <name type="scientific">Stieleria varia</name>
    <dbReference type="NCBI Taxonomy" id="2528005"/>
    <lineage>
        <taxon>Bacteria</taxon>
        <taxon>Pseudomonadati</taxon>
        <taxon>Planctomycetota</taxon>
        <taxon>Planctomycetia</taxon>
        <taxon>Pirellulales</taxon>
        <taxon>Pirellulaceae</taxon>
        <taxon>Stieleria</taxon>
    </lineage>
</organism>
<dbReference type="SUPFAM" id="SSF48452">
    <property type="entry name" value="TPR-like"/>
    <property type="match status" value="1"/>
</dbReference>
<evidence type="ECO:0000259" key="3">
    <source>
        <dbReference type="Pfam" id="PF07593"/>
    </source>
</evidence>
<evidence type="ECO:0000313" key="4">
    <source>
        <dbReference type="EMBL" id="TWU08065.1"/>
    </source>
</evidence>
<evidence type="ECO:0000313" key="5">
    <source>
        <dbReference type="Proteomes" id="UP000320176"/>
    </source>
</evidence>
<dbReference type="AlphaFoldDB" id="A0A5C6B6Y5"/>
<dbReference type="InterPro" id="IPR013517">
    <property type="entry name" value="FG-GAP"/>
</dbReference>
<dbReference type="EMBL" id="SJPN01000001">
    <property type="protein sequence ID" value="TWU08065.1"/>
    <property type="molecule type" value="Genomic_DNA"/>
</dbReference>
<dbReference type="InterPro" id="IPR027039">
    <property type="entry name" value="Crtac1"/>
</dbReference>
<keyword evidence="5" id="KW-1185">Reference proteome</keyword>
<gene>
    <name evidence="4" type="ORF">Pla52n_06460</name>
</gene>
<dbReference type="InterPro" id="IPR011519">
    <property type="entry name" value="UnbV_ASPIC"/>
</dbReference>
<dbReference type="SUPFAM" id="SSF69318">
    <property type="entry name" value="Integrin alpha N-terminal domain"/>
    <property type="match status" value="1"/>
</dbReference>
<accession>A0A5C6B6Y5</accession>
<dbReference type="PANTHER" id="PTHR16026">
    <property type="entry name" value="CARTILAGE ACIDIC PROTEIN 1"/>
    <property type="match status" value="1"/>
</dbReference>
<name>A0A5C6B6Y5_9BACT</name>
<feature type="domain" description="ASPIC/UnbV" evidence="3">
    <location>
        <begin position="916"/>
        <end position="982"/>
    </location>
</feature>
<reference evidence="4 5" key="1">
    <citation type="submission" date="2019-02" db="EMBL/GenBank/DDBJ databases">
        <title>Deep-cultivation of Planctomycetes and their phenomic and genomic characterization uncovers novel biology.</title>
        <authorList>
            <person name="Wiegand S."/>
            <person name="Jogler M."/>
            <person name="Boedeker C."/>
            <person name="Pinto D."/>
            <person name="Vollmers J."/>
            <person name="Rivas-Marin E."/>
            <person name="Kohn T."/>
            <person name="Peeters S.H."/>
            <person name="Heuer A."/>
            <person name="Rast P."/>
            <person name="Oberbeckmann S."/>
            <person name="Bunk B."/>
            <person name="Jeske O."/>
            <person name="Meyerdierks A."/>
            <person name="Storesund J.E."/>
            <person name="Kallscheuer N."/>
            <person name="Luecker S."/>
            <person name="Lage O.M."/>
            <person name="Pohl T."/>
            <person name="Merkel B.J."/>
            <person name="Hornburger P."/>
            <person name="Mueller R.-W."/>
            <person name="Bruemmer F."/>
            <person name="Labrenz M."/>
            <person name="Spormann A.M."/>
            <person name="Op Den Camp H."/>
            <person name="Overmann J."/>
            <person name="Amann R."/>
            <person name="Jetten M.S.M."/>
            <person name="Mascher T."/>
            <person name="Medema M.H."/>
            <person name="Devos D.P."/>
            <person name="Kaster A.-K."/>
            <person name="Ovreas L."/>
            <person name="Rohde M."/>
            <person name="Galperin M.Y."/>
            <person name="Jogler C."/>
        </authorList>
    </citation>
    <scope>NUCLEOTIDE SEQUENCE [LARGE SCALE GENOMIC DNA]</scope>
    <source>
        <strain evidence="4 5">Pla52n</strain>
    </source>
</reference>
<feature type="compositionally biased region" description="Polar residues" evidence="2">
    <location>
        <begin position="440"/>
        <end position="452"/>
    </location>
</feature>
<dbReference type="Gene3D" id="1.25.40.10">
    <property type="entry name" value="Tetratricopeptide repeat domain"/>
    <property type="match status" value="2"/>
</dbReference>
<dbReference type="InterPro" id="IPR028994">
    <property type="entry name" value="Integrin_alpha_N"/>
</dbReference>
<evidence type="ECO:0000256" key="1">
    <source>
        <dbReference type="ARBA" id="ARBA00022729"/>
    </source>
</evidence>
<sequence>MIQQLGFACLAAPLMLATISGCRESTPDSGVNSGVVVDSEEPRDAMSRAMQLRDWATADRFAKQALIAEPDDPELLTSAAKIAALSGQKREAARLLTHAAKAAGYLPSSRVDFAVQALIDVGELYAAIDLLNESLAANGDNTTHRKMLIGFLGEAQRTELIPPHLKRLIQNRAFDVQLLLAVTETSSRRFSFNTAKILLERNPDDHRVRLGDALELLDKHDAIACETMLREILEHHPKFAPAYALLGQTLMEQRRIDEIPAWADAAPVDCREHADYWLTIGDWAASFDKHQQAARAYWEATRRDPNDSNAWIRLSQALRSVRSSQAVDDSNAVSDAQLHAIEARIERLLKLRAHYYDFTWEGKDRQANAVAIADDLFALGRTWEAEAWTAVATTMKKEPTSRLGELRKEVLARLSKDPSWISPIDQPSLALDLSPWPEPTLQSPNQQPSKSTGIAPRLASHDHLLMRDESETWQLDGVGAKNNPDNAKLAALIRSTGVGGGAIDFDLDGWPDALVMGAGGTMLKSDSMANELLRNLGDRFIKVTAMTGTGDRGYGQGVAIGDFNEDGFADLFFANLGKNKLLRNNGDGSFSDCTELLDDGQWQEWSTCGAFVDMNRDGITDLLTTNYCRTIANMDKACPDANGVPGPCHPLKFPAHRDQFFVGKGDGSLQDVSDTWIGDVTPGRGLGIVAGALDGRQIGAFVANDMTPNAFYRYLGSADQRLDENATVSGLAVDGRTIAQASMGIACSDFDGDGDLDFYVTGFGREYNILYDQVAPGLWQDITNKLDLVQSTLPMVGFGTEAIDLDADGIDEILVTNGHIGDFNEPDSLPYEQPLQVFRRGASGSFQWVDDDRWGDYFRQSHVGRALWTIDVNRDGHSDVMITHSYEQMRLLVNHTKSDADRIAFQLVGTDDSRGAVGAIIRFVCNGRQRSLWALAGGGYLCTNENILRAGLGQADEVTDVTVTWPNGDTQSLGTLPSNQLYLIVQGDGLPFVMDEYAAAGKD</sequence>
<dbReference type="Pfam" id="PF07593">
    <property type="entry name" value="UnbV_ASPIC"/>
    <property type="match status" value="1"/>
</dbReference>
<proteinExistence type="predicted"/>
<dbReference type="PANTHER" id="PTHR16026:SF0">
    <property type="entry name" value="CARTILAGE ACIDIC PROTEIN 1"/>
    <property type="match status" value="1"/>
</dbReference>
<dbReference type="Gene3D" id="2.130.10.130">
    <property type="entry name" value="Integrin alpha, N-terminal"/>
    <property type="match status" value="2"/>
</dbReference>